<dbReference type="SUPFAM" id="SSF51735">
    <property type="entry name" value="NAD(P)-binding Rossmann-fold domains"/>
    <property type="match status" value="1"/>
</dbReference>
<dbReference type="Proteomes" id="UP000294947">
    <property type="component" value="Unassembled WGS sequence"/>
</dbReference>
<dbReference type="PROSITE" id="PS00061">
    <property type="entry name" value="ADH_SHORT"/>
    <property type="match status" value="1"/>
</dbReference>
<name>A0A4R4Y9E5_9PSEU</name>
<evidence type="ECO:0000256" key="3">
    <source>
        <dbReference type="RuleBase" id="RU000363"/>
    </source>
</evidence>
<keyword evidence="2" id="KW-0560">Oxidoreductase</keyword>
<evidence type="ECO:0000313" key="5">
    <source>
        <dbReference type="EMBL" id="TDD40339.1"/>
    </source>
</evidence>
<reference evidence="5 6" key="1">
    <citation type="submission" date="2019-03" db="EMBL/GenBank/DDBJ databases">
        <title>Draft genome sequences of novel Actinobacteria.</title>
        <authorList>
            <person name="Sahin N."/>
            <person name="Ay H."/>
            <person name="Saygin H."/>
        </authorList>
    </citation>
    <scope>NUCLEOTIDE SEQUENCE [LARGE SCALE GENOMIC DNA]</scope>
    <source>
        <strain evidence="5 6">7K502</strain>
    </source>
</reference>
<dbReference type="GO" id="GO:0016491">
    <property type="term" value="F:oxidoreductase activity"/>
    <property type="evidence" value="ECO:0007669"/>
    <property type="project" value="UniProtKB-KW"/>
</dbReference>
<evidence type="ECO:0000259" key="4">
    <source>
        <dbReference type="SMART" id="SM00822"/>
    </source>
</evidence>
<comment type="caution">
    <text evidence="5">The sequence shown here is derived from an EMBL/GenBank/DDBJ whole genome shotgun (WGS) entry which is preliminary data.</text>
</comment>
<evidence type="ECO:0000256" key="1">
    <source>
        <dbReference type="ARBA" id="ARBA00006484"/>
    </source>
</evidence>
<dbReference type="SMART" id="SM00822">
    <property type="entry name" value="PKS_KR"/>
    <property type="match status" value="1"/>
</dbReference>
<accession>A0A4R4Y9E5</accession>
<dbReference type="PANTHER" id="PTHR43658:SF8">
    <property type="entry name" value="17-BETA-HYDROXYSTEROID DEHYDROGENASE 14-RELATED"/>
    <property type="match status" value="1"/>
</dbReference>
<proteinExistence type="inferred from homology"/>
<gene>
    <name evidence="5" type="ORF">E1288_35400</name>
</gene>
<sequence length="254" mass="26240">MRIDPTTAAVVTGGASGLGEATVRRLYREGASVVIADLPCSSGQSLADALGERAVFVPADVREEAGVSRALDAAEEFGGLRVVITCAGIATPGRILGSGGPLSLDEFKQVLDINLVGTVNVLRLAAARMSANEPVDGDRGAVIMTSSISAYDGQIGQAAYAASKGGIAALTLSAARDLAEHGIRVNTIAPGIFATPLMLGLPDKARKTLEQRVPHPPRLGTPEEFASLAAHIIDNQMINGEVIRLDGALRMPPK</sequence>
<dbReference type="PANTHER" id="PTHR43658">
    <property type="entry name" value="SHORT-CHAIN DEHYDROGENASE/REDUCTASE"/>
    <property type="match status" value="1"/>
</dbReference>
<dbReference type="AlphaFoldDB" id="A0A4R4Y9E5"/>
<dbReference type="PRINTS" id="PR00080">
    <property type="entry name" value="SDRFAMILY"/>
</dbReference>
<dbReference type="Pfam" id="PF00106">
    <property type="entry name" value="adh_short"/>
    <property type="match status" value="1"/>
</dbReference>
<dbReference type="InterPro" id="IPR036291">
    <property type="entry name" value="NAD(P)-bd_dom_sf"/>
</dbReference>
<dbReference type="Gene3D" id="3.40.50.720">
    <property type="entry name" value="NAD(P)-binding Rossmann-like Domain"/>
    <property type="match status" value="1"/>
</dbReference>
<dbReference type="PRINTS" id="PR00081">
    <property type="entry name" value="GDHRDH"/>
</dbReference>
<comment type="similarity">
    <text evidence="1 3">Belongs to the short-chain dehydrogenases/reductases (SDR) family.</text>
</comment>
<evidence type="ECO:0000313" key="6">
    <source>
        <dbReference type="Proteomes" id="UP000294947"/>
    </source>
</evidence>
<dbReference type="EMBL" id="SMKW01000070">
    <property type="protein sequence ID" value="TDD40339.1"/>
    <property type="molecule type" value="Genomic_DNA"/>
</dbReference>
<feature type="domain" description="Ketoreductase" evidence="4">
    <location>
        <begin position="7"/>
        <end position="191"/>
    </location>
</feature>
<dbReference type="OrthoDB" id="9795647at2"/>
<protein>
    <submittedName>
        <fullName evidence="5">SDR family oxidoreductase</fullName>
    </submittedName>
</protein>
<dbReference type="FunFam" id="3.40.50.720:FF:000215">
    <property type="entry name" value="3-hydroxyacyl-CoA dehydrogenase type-2"/>
    <property type="match status" value="1"/>
</dbReference>
<evidence type="ECO:0000256" key="2">
    <source>
        <dbReference type="ARBA" id="ARBA00023002"/>
    </source>
</evidence>
<dbReference type="RefSeq" id="WP_132493052.1">
    <property type="nucleotide sequence ID" value="NZ_SMKW01000070.1"/>
</dbReference>
<dbReference type="InterPro" id="IPR057326">
    <property type="entry name" value="KR_dom"/>
</dbReference>
<keyword evidence="6" id="KW-1185">Reference proteome</keyword>
<dbReference type="InterPro" id="IPR002347">
    <property type="entry name" value="SDR_fam"/>
</dbReference>
<organism evidence="5 6">
    <name type="scientific">Saccharopolyspora elongata</name>
    <dbReference type="NCBI Taxonomy" id="2530387"/>
    <lineage>
        <taxon>Bacteria</taxon>
        <taxon>Bacillati</taxon>
        <taxon>Actinomycetota</taxon>
        <taxon>Actinomycetes</taxon>
        <taxon>Pseudonocardiales</taxon>
        <taxon>Pseudonocardiaceae</taxon>
        <taxon>Saccharopolyspora</taxon>
    </lineage>
</organism>
<dbReference type="InterPro" id="IPR020904">
    <property type="entry name" value="Sc_DH/Rdtase_CS"/>
</dbReference>